<evidence type="ECO:0000313" key="1">
    <source>
        <dbReference type="Proteomes" id="UP001652625"/>
    </source>
</evidence>
<evidence type="ECO:0000313" key="2">
    <source>
        <dbReference type="RefSeq" id="XP_065650862.1"/>
    </source>
</evidence>
<reference evidence="2" key="1">
    <citation type="submission" date="2025-08" db="UniProtKB">
        <authorList>
            <consortium name="RefSeq"/>
        </authorList>
    </citation>
    <scope>IDENTIFICATION</scope>
</reference>
<dbReference type="GeneID" id="136079039"/>
<proteinExistence type="predicted"/>
<gene>
    <name evidence="2" type="primary">LOC136079039</name>
</gene>
<dbReference type="Proteomes" id="UP001652625">
    <property type="component" value="Chromosome 04"/>
</dbReference>
<dbReference type="RefSeq" id="XP_065650862.1">
    <property type="nucleotide sequence ID" value="XM_065794790.1"/>
</dbReference>
<name>A0ABM4BP20_HYDVU</name>
<organism evidence="1 2">
    <name type="scientific">Hydra vulgaris</name>
    <name type="common">Hydra</name>
    <name type="synonym">Hydra attenuata</name>
    <dbReference type="NCBI Taxonomy" id="6087"/>
    <lineage>
        <taxon>Eukaryota</taxon>
        <taxon>Metazoa</taxon>
        <taxon>Cnidaria</taxon>
        <taxon>Hydrozoa</taxon>
        <taxon>Hydroidolina</taxon>
        <taxon>Anthoathecata</taxon>
        <taxon>Aplanulata</taxon>
        <taxon>Hydridae</taxon>
        <taxon>Hydra</taxon>
    </lineage>
</organism>
<accession>A0ABM4BP20</accession>
<keyword evidence="1" id="KW-1185">Reference proteome</keyword>
<sequence length="154" mass="18293">MLEISRNEAIGSSVINILNKHEVLKVEEFLKLINDFLYNVISHTQRVNRLKLNFMTSRKTEISKRTQLSEKYLLQNKIEEWYQNLQNIGYRRGNHIHLILKKHLNKNDIEAFENYLGTKSDLAWKLADIQENIEVEKDCYASLQQLALNWNFQS</sequence>
<dbReference type="Gene3D" id="6.10.250.3120">
    <property type="match status" value="1"/>
</dbReference>
<protein>
    <submittedName>
        <fullName evidence="2">Uncharacterized protein LOC136079039</fullName>
    </submittedName>
</protein>